<dbReference type="Proteomes" id="UP000005666">
    <property type="component" value="Chromosome 3"/>
</dbReference>
<dbReference type="OMA" id="FPRSSYK"/>
<reference evidence="3 4" key="1">
    <citation type="journal article" date="2011" name="Proc. Natl. Acad. Sci. U.S.A.">
        <title>Evolutionary erosion of yeast sex chromosomes by mating-type switching accidents.</title>
        <authorList>
            <person name="Gordon J.L."/>
            <person name="Armisen D."/>
            <person name="Proux-Wera E."/>
            <person name="Oheigeartaigh S.S."/>
            <person name="Byrne K.P."/>
            <person name="Wolfe K.H."/>
        </authorList>
    </citation>
    <scope>NUCLEOTIDE SEQUENCE [LARGE SCALE GENOMIC DNA]</scope>
    <source>
        <strain evidence="4">ATCC 24235 / CBS 4417 / NBRC 1672 / NRRL Y-8282 / UCD 70-5</strain>
    </source>
</reference>
<dbReference type="eggNOG" id="KOG1576">
    <property type="taxonomic scope" value="Eukaryota"/>
</dbReference>
<protein>
    <recommendedName>
        <fullName evidence="2">NADP-dependent oxidoreductase domain-containing protein</fullName>
    </recommendedName>
</protein>
<dbReference type="InterPro" id="IPR044480">
    <property type="entry name" value="Ara2-like"/>
</dbReference>
<dbReference type="STRING" id="1071381.G8BRN3"/>
<keyword evidence="4" id="KW-1185">Reference proteome</keyword>
<evidence type="ECO:0000313" key="4">
    <source>
        <dbReference type="Proteomes" id="UP000005666"/>
    </source>
</evidence>
<dbReference type="Pfam" id="PF00248">
    <property type="entry name" value="Aldo_ket_red"/>
    <property type="match status" value="1"/>
</dbReference>
<dbReference type="InterPro" id="IPR023210">
    <property type="entry name" value="NADP_OxRdtase_dom"/>
</dbReference>
<dbReference type="PANTHER" id="PTHR42686:SF1">
    <property type="entry name" value="GH17980P-RELATED"/>
    <property type="match status" value="1"/>
</dbReference>
<dbReference type="CDD" id="cd19164">
    <property type="entry name" value="AKR_ARA2"/>
    <property type="match status" value="1"/>
</dbReference>
<dbReference type="EMBL" id="HE612858">
    <property type="protein sequence ID" value="CCE62409.1"/>
    <property type="molecule type" value="Genomic_DNA"/>
</dbReference>
<dbReference type="PRINTS" id="PR00069">
    <property type="entry name" value="ALDKETRDTASE"/>
</dbReference>
<dbReference type="Gene3D" id="3.20.20.100">
    <property type="entry name" value="NADP-dependent oxidoreductase domain"/>
    <property type="match status" value="1"/>
</dbReference>
<evidence type="ECO:0000313" key="3">
    <source>
        <dbReference type="EMBL" id="CCE62409.1"/>
    </source>
</evidence>
<dbReference type="GO" id="GO:0070485">
    <property type="term" value="P:dehydro-D-arabinono-1,4-lactone biosynthetic process"/>
    <property type="evidence" value="ECO:0007669"/>
    <property type="project" value="EnsemblFungi"/>
</dbReference>
<evidence type="ECO:0000256" key="1">
    <source>
        <dbReference type="ARBA" id="ARBA00023002"/>
    </source>
</evidence>
<dbReference type="AlphaFoldDB" id="G8BRN3"/>
<proteinExistence type="predicted"/>
<dbReference type="InterPro" id="IPR020471">
    <property type="entry name" value="AKR"/>
</dbReference>
<organism evidence="3 4">
    <name type="scientific">Tetrapisispora phaffii (strain ATCC 24235 / CBS 4417 / NBRC 1672 / NRRL Y-8282 / UCD 70-5)</name>
    <name type="common">Yeast</name>
    <name type="synonym">Fabospora phaffii</name>
    <dbReference type="NCBI Taxonomy" id="1071381"/>
    <lineage>
        <taxon>Eukaryota</taxon>
        <taxon>Fungi</taxon>
        <taxon>Dikarya</taxon>
        <taxon>Ascomycota</taxon>
        <taxon>Saccharomycotina</taxon>
        <taxon>Saccharomycetes</taxon>
        <taxon>Saccharomycetales</taxon>
        <taxon>Saccharomycetaceae</taxon>
        <taxon>Tetrapisispora</taxon>
    </lineage>
</organism>
<dbReference type="HOGENOM" id="CLU_023205_7_2_1"/>
<dbReference type="PANTHER" id="PTHR42686">
    <property type="entry name" value="GH17980P-RELATED"/>
    <property type="match status" value="1"/>
</dbReference>
<keyword evidence="1" id="KW-0560">Oxidoreductase</keyword>
<dbReference type="InterPro" id="IPR036812">
    <property type="entry name" value="NAD(P)_OxRdtase_dom_sf"/>
</dbReference>
<feature type="domain" description="NADP-dependent oxidoreductase" evidence="2">
    <location>
        <begin position="23"/>
        <end position="297"/>
    </location>
</feature>
<gene>
    <name evidence="3" type="primary">TPHA0C02560</name>
    <name evidence="3" type="ordered locus">TPHA_0C02560</name>
</gene>
<dbReference type="RefSeq" id="XP_003684843.1">
    <property type="nucleotide sequence ID" value="XM_003684795.1"/>
</dbReference>
<dbReference type="GO" id="GO:0005829">
    <property type="term" value="C:cytosol"/>
    <property type="evidence" value="ECO:0007669"/>
    <property type="project" value="TreeGrafter"/>
</dbReference>
<evidence type="ECO:0000259" key="2">
    <source>
        <dbReference type="Pfam" id="PF00248"/>
    </source>
</evidence>
<accession>G8BRN3</accession>
<dbReference type="GeneID" id="11533975"/>
<dbReference type="OrthoDB" id="5286008at2759"/>
<dbReference type="KEGG" id="tpf:TPHA_0C02560"/>
<dbReference type="SUPFAM" id="SSF51430">
    <property type="entry name" value="NAD(P)-linked oxidoreductase"/>
    <property type="match status" value="1"/>
</dbReference>
<sequence>MTILESRQCHYIKSHDVKNLPNLILGGATLSSQYNDDPNSIPIADMIRFAFRNGITAIDTSPYYGDSEIIYGKALKSIKIEFPRDTYFICTKVGRIGSNEFDYSANNVRKSILRSCKRLNTNYLDVVYLHDVEFTPLEDSIEALTELKKLKDEGIIKNFGLSGYPLDYITKLLDYVHDTCSDSIGDLDLILSYCNMNLQNTRLLQFEDALRKNNIKTICNASILSMSLLNSFETKPFHPCSEELKQCSIQSAKYCASKQVDLADLATRYAISKWYRRGPTVIGVSDIDELKDALNNYWEVRNNDGNLSKKDMELVDHIQKKIFKDHLNERWKSGIDHAKI</sequence>
<dbReference type="GO" id="GO:0045290">
    <property type="term" value="F:D-arabinose 1-dehydrogenase [NAD(P)+] activity"/>
    <property type="evidence" value="ECO:0007669"/>
    <property type="project" value="EnsemblFungi"/>
</dbReference>
<name>G8BRN3_TETPH</name>